<dbReference type="Proteomes" id="UP000285567">
    <property type="component" value="Unassembled WGS sequence"/>
</dbReference>
<protein>
    <submittedName>
        <fullName evidence="1">Uncharacterized protein</fullName>
    </submittedName>
</protein>
<dbReference type="AlphaFoldDB" id="A0A418IKE9"/>
<name>A0A418IKE9_STAXY</name>
<reference evidence="1 2" key="1">
    <citation type="journal article" date="2016" name="Front. Microbiol.">
        <title>Comprehensive Phylogenetic Analysis of Bovine Non-aureus Staphylococci Species Based on Whole-Genome Sequencing.</title>
        <authorList>
            <person name="Naushad S."/>
            <person name="Barkema H.W."/>
            <person name="Luby C."/>
            <person name="Condas L.A."/>
            <person name="Nobrega D.B."/>
            <person name="Carson D.A."/>
            <person name="De Buck J."/>
        </authorList>
    </citation>
    <scope>NUCLEOTIDE SEQUENCE [LARGE SCALE GENOMIC DNA]</scope>
    <source>
        <strain evidence="1 2">SNUC 102</strain>
    </source>
</reference>
<evidence type="ECO:0000313" key="2">
    <source>
        <dbReference type="Proteomes" id="UP000285567"/>
    </source>
</evidence>
<organism evidence="1 2">
    <name type="scientific">Staphylococcus xylosus</name>
    <dbReference type="NCBI Taxonomy" id="1288"/>
    <lineage>
        <taxon>Bacteria</taxon>
        <taxon>Bacillati</taxon>
        <taxon>Bacillota</taxon>
        <taxon>Bacilli</taxon>
        <taxon>Bacillales</taxon>
        <taxon>Staphylococcaceae</taxon>
        <taxon>Staphylococcus</taxon>
    </lineage>
</organism>
<accession>A0A418IKE9</accession>
<proteinExistence type="predicted"/>
<comment type="caution">
    <text evidence="1">The sequence shown here is derived from an EMBL/GenBank/DDBJ whole genome shotgun (WGS) entry which is preliminary data.</text>
</comment>
<keyword evidence="2" id="KW-1185">Reference proteome</keyword>
<sequence length="75" mass="9119">MKKKKKIYNYLEMIQVLKIREFILTKKHMDKRLNSFIANLIEPQALQAKDIDFQNKTININGTIHWIKHEKSWSY</sequence>
<evidence type="ECO:0000313" key="1">
    <source>
        <dbReference type="EMBL" id="RIN07751.1"/>
    </source>
</evidence>
<dbReference type="RefSeq" id="WP_026113570.1">
    <property type="nucleotide sequence ID" value="NZ_CABIWF010000001.1"/>
</dbReference>
<gene>
    <name evidence="1" type="ORF">BU097_12985</name>
</gene>
<dbReference type="EMBL" id="QXUL01000090">
    <property type="protein sequence ID" value="RIN07751.1"/>
    <property type="molecule type" value="Genomic_DNA"/>
</dbReference>